<organism evidence="1 2">
    <name type="scientific">Tetradesmus obliquus</name>
    <name type="common">Green alga</name>
    <name type="synonym">Acutodesmus obliquus</name>
    <dbReference type="NCBI Taxonomy" id="3088"/>
    <lineage>
        <taxon>Eukaryota</taxon>
        <taxon>Viridiplantae</taxon>
        <taxon>Chlorophyta</taxon>
        <taxon>core chlorophytes</taxon>
        <taxon>Chlorophyceae</taxon>
        <taxon>CS clade</taxon>
        <taxon>Sphaeropleales</taxon>
        <taxon>Scenedesmaceae</taxon>
        <taxon>Tetradesmus</taxon>
    </lineage>
</organism>
<accession>A0A383VY36</accession>
<sequence length="403" mass="44361">MPPAIARYLHQDPQCPCNCTTAPAAAAAANSSSSSSAWPKSPHSAVFDDPWAKANIALTYAHQLKDGVGAQTMRMLEIYALANSIGIGYLHRPITCVGHIGELVHYREAACNLTREADVRLLAKIRRMISLPSTVSEDQVRGWQQVYVSEFTWWKFAALAGEARRKQQPTLFVTEFATSVAHAYPGVFLSVPAFRPDHPETRLVCQRPSAGAGLQPGKPWLLNALRLAIHVRRGDIATNSRWSHRMFPPAYYIHLAQQITQVLDEAGCDFSVEVYTEAPSSAAGRAELEQLRQAIPHAVMQVSKDMVWSWQQMATADVLVMSNSAFSISAALLNPNAFNVFFPGAQLHQSRVEMSHWHMPLDRNGTLPSAALQALKRRVGHPGATDGGFGSEEMDIFGRPLPF</sequence>
<dbReference type="Proteomes" id="UP000256970">
    <property type="component" value="Unassembled WGS sequence"/>
</dbReference>
<keyword evidence="2" id="KW-1185">Reference proteome</keyword>
<evidence type="ECO:0000313" key="2">
    <source>
        <dbReference type="Proteomes" id="UP000256970"/>
    </source>
</evidence>
<gene>
    <name evidence="1" type="ORF">BQ4739_LOCUS10110</name>
</gene>
<dbReference type="AlphaFoldDB" id="A0A383VY36"/>
<evidence type="ECO:0000313" key="1">
    <source>
        <dbReference type="EMBL" id="SZX69840.1"/>
    </source>
</evidence>
<reference evidence="1 2" key="1">
    <citation type="submission" date="2016-10" db="EMBL/GenBank/DDBJ databases">
        <authorList>
            <person name="Cai Z."/>
        </authorList>
    </citation>
    <scope>NUCLEOTIDE SEQUENCE [LARGE SCALE GENOMIC DNA]</scope>
</reference>
<protein>
    <recommendedName>
        <fullName evidence="3">O-fucosyltransferase family protein</fullName>
    </recommendedName>
</protein>
<name>A0A383VY36_TETOB</name>
<evidence type="ECO:0008006" key="3">
    <source>
        <dbReference type="Google" id="ProtNLM"/>
    </source>
</evidence>
<proteinExistence type="predicted"/>
<dbReference type="EMBL" id="FNXT01000958">
    <property type="protein sequence ID" value="SZX69840.1"/>
    <property type="molecule type" value="Genomic_DNA"/>
</dbReference>